<dbReference type="Gene3D" id="3.30.450.20">
    <property type="entry name" value="PAS domain"/>
    <property type="match status" value="1"/>
</dbReference>
<dbReference type="EMBL" id="FRXO01000002">
    <property type="protein sequence ID" value="SHO62591.1"/>
    <property type="molecule type" value="Genomic_DNA"/>
</dbReference>
<name>A0A1M7ZCF5_9HYPH</name>
<dbReference type="STRING" id="1123029.SAMN02745172_01098"/>
<dbReference type="AlphaFoldDB" id="A0A1M7ZCF5"/>
<dbReference type="InterPro" id="IPR000160">
    <property type="entry name" value="GGDEF_dom"/>
</dbReference>
<dbReference type="PANTHER" id="PTHR45138">
    <property type="entry name" value="REGULATORY COMPONENTS OF SENSORY TRANSDUCTION SYSTEM"/>
    <property type="match status" value="1"/>
</dbReference>
<dbReference type="Pfam" id="PF13188">
    <property type="entry name" value="PAS_8"/>
    <property type="match status" value="1"/>
</dbReference>
<dbReference type="CDD" id="cd01949">
    <property type="entry name" value="GGDEF"/>
    <property type="match status" value="1"/>
</dbReference>
<dbReference type="InterPro" id="IPR050469">
    <property type="entry name" value="Diguanylate_Cyclase"/>
</dbReference>
<reference evidence="5 6" key="1">
    <citation type="submission" date="2016-12" db="EMBL/GenBank/DDBJ databases">
        <authorList>
            <person name="Song W.-J."/>
            <person name="Kurnit D.M."/>
        </authorList>
    </citation>
    <scope>NUCLEOTIDE SEQUENCE [LARGE SCALE GENOMIC DNA]</scope>
    <source>
        <strain evidence="5 6">DSM 19599</strain>
    </source>
</reference>
<feature type="domain" description="GGDEF" evidence="4">
    <location>
        <begin position="315"/>
        <end position="448"/>
    </location>
</feature>
<protein>
    <recommendedName>
        <fullName evidence="1">diguanylate cyclase</fullName>
        <ecNumber evidence="1">2.7.7.65</ecNumber>
    </recommendedName>
</protein>
<dbReference type="SMART" id="SM00267">
    <property type="entry name" value="GGDEF"/>
    <property type="match status" value="1"/>
</dbReference>
<evidence type="ECO:0000259" key="4">
    <source>
        <dbReference type="PROSITE" id="PS50887"/>
    </source>
</evidence>
<evidence type="ECO:0000256" key="1">
    <source>
        <dbReference type="ARBA" id="ARBA00012528"/>
    </source>
</evidence>
<accession>A0A1M7ZCF5</accession>
<dbReference type="InterPro" id="IPR043128">
    <property type="entry name" value="Rev_trsase/Diguanyl_cyclase"/>
</dbReference>
<dbReference type="InterPro" id="IPR000014">
    <property type="entry name" value="PAS"/>
</dbReference>
<dbReference type="Proteomes" id="UP000186406">
    <property type="component" value="Unassembled WGS sequence"/>
</dbReference>
<dbReference type="RefSeq" id="WP_073626402.1">
    <property type="nucleotide sequence ID" value="NZ_FRXO01000002.1"/>
</dbReference>
<dbReference type="NCBIfam" id="TIGR00254">
    <property type="entry name" value="GGDEF"/>
    <property type="match status" value="1"/>
</dbReference>
<sequence length="455" mass="48763">MASSRPAAKRGLATGTPQADSLQALVAFARTAAGADLAVLFTADDSRNAVPLAVDPARPVSLFSLASSRIDTVDWSSGAVETSALNLPSSMLTALGGPAEKAFFISTPVENARRSGILLAWARGDAPRITPSPSELEIGLRLLTSVTGQLLRDRNAAMQRELMTERFHDLFESVSSGVVVLDNDGMDILVNQGAADLLGLGAANLDPYTLSAAMRGLRASCLNAAELDDAYRPLQTDIDYSVVATWDLGGRQFEVDTHPIRSNGQNGRIWLFHDVTARHLLERNLRRLAETDPLTGLCNRRSFEEASAVAFATAPSLAALMIDVDHFKSINDTYGHAAGDQVLQAIAARSIEALRSEDLIARLGGEEFVVMAAGLDVHAATVAADRLRQAICATPIPTDAGEIETRVSVGVSVRERDDESFDLMLRRADTALYRAKREGRNRVVVSAGPEYDSPN</sequence>
<dbReference type="FunFam" id="3.30.70.270:FF:000001">
    <property type="entry name" value="Diguanylate cyclase domain protein"/>
    <property type="match status" value="1"/>
</dbReference>
<evidence type="ECO:0000259" key="3">
    <source>
        <dbReference type="PROSITE" id="PS50112"/>
    </source>
</evidence>
<dbReference type="PROSITE" id="PS50887">
    <property type="entry name" value="GGDEF"/>
    <property type="match status" value="1"/>
</dbReference>
<proteinExistence type="predicted"/>
<evidence type="ECO:0000256" key="2">
    <source>
        <dbReference type="ARBA" id="ARBA00034247"/>
    </source>
</evidence>
<evidence type="ECO:0000313" key="6">
    <source>
        <dbReference type="Proteomes" id="UP000186406"/>
    </source>
</evidence>
<dbReference type="GO" id="GO:0052621">
    <property type="term" value="F:diguanylate cyclase activity"/>
    <property type="evidence" value="ECO:0007669"/>
    <property type="project" value="UniProtKB-EC"/>
</dbReference>
<comment type="catalytic activity">
    <reaction evidence="2">
        <text>2 GTP = 3',3'-c-di-GMP + 2 diphosphate</text>
        <dbReference type="Rhea" id="RHEA:24898"/>
        <dbReference type="ChEBI" id="CHEBI:33019"/>
        <dbReference type="ChEBI" id="CHEBI:37565"/>
        <dbReference type="ChEBI" id="CHEBI:58805"/>
        <dbReference type="EC" id="2.7.7.65"/>
    </reaction>
</comment>
<feature type="domain" description="PAS" evidence="3">
    <location>
        <begin position="163"/>
        <end position="200"/>
    </location>
</feature>
<evidence type="ECO:0000313" key="5">
    <source>
        <dbReference type="EMBL" id="SHO62591.1"/>
    </source>
</evidence>
<dbReference type="Pfam" id="PF00990">
    <property type="entry name" value="GGDEF"/>
    <property type="match status" value="1"/>
</dbReference>
<organism evidence="5 6">
    <name type="scientific">Pseudoxanthobacter soli DSM 19599</name>
    <dbReference type="NCBI Taxonomy" id="1123029"/>
    <lineage>
        <taxon>Bacteria</taxon>
        <taxon>Pseudomonadati</taxon>
        <taxon>Pseudomonadota</taxon>
        <taxon>Alphaproteobacteria</taxon>
        <taxon>Hyphomicrobiales</taxon>
        <taxon>Segnochrobactraceae</taxon>
        <taxon>Pseudoxanthobacter</taxon>
    </lineage>
</organism>
<dbReference type="PANTHER" id="PTHR45138:SF9">
    <property type="entry name" value="DIGUANYLATE CYCLASE DGCM-RELATED"/>
    <property type="match status" value="1"/>
</dbReference>
<keyword evidence="6" id="KW-1185">Reference proteome</keyword>
<dbReference type="InterPro" id="IPR035965">
    <property type="entry name" value="PAS-like_dom_sf"/>
</dbReference>
<dbReference type="SUPFAM" id="SSF55785">
    <property type="entry name" value="PYP-like sensor domain (PAS domain)"/>
    <property type="match status" value="1"/>
</dbReference>
<dbReference type="SUPFAM" id="SSF55073">
    <property type="entry name" value="Nucleotide cyclase"/>
    <property type="match status" value="1"/>
</dbReference>
<dbReference type="GO" id="GO:0005886">
    <property type="term" value="C:plasma membrane"/>
    <property type="evidence" value="ECO:0007669"/>
    <property type="project" value="TreeGrafter"/>
</dbReference>
<gene>
    <name evidence="5" type="ORF">SAMN02745172_01098</name>
</gene>
<dbReference type="GO" id="GO:1902201">
    <property type="term" value="P:negative regulation of bacterial-type flagellum-dependent cell motility"/>
    <property type="evidence" value="ECO:0007669"/>
    <property type="project" value="TreeGrafter"/>
</dbReference>
<dbReference type="PROSITE" id="PS50112">
    <property type="entry name" value="PAS"/>
    <property type="match status" value="1"/>
</dbReference>
<dbReference type="EC" id="2.7.7.65" evidence="1"/>
<dbReference type="Gene3D" id="3.30.70.270">
    <property type="match status" value="1"/>
</dbReference>
<dbReference type="GO" id="GO:0043709">
    <property type="term" value="P:cell adhesion involved in single-species biofilm formation"/>
    <property type="evidence" value="ECO:0007669"/>
    <property type="project" value="TreeGrafter"/>
</dbReference>
<dbReference type="InterPro" id="IPR029787">
    <property type="entry name" value="Nucleotide_cyclase"/>
</dbReference>